<keyword evidence="4" id="KW-0677">Repeat</keyword>
<feature type="region of interest" description="Disordered" evidence="6">
    <location>
        <begin position="216"/>
        <end position="252"/>
    </location>
</feature>
<dbReference type="OrthoDB" id="28112at2759"/>
<reference evidence="10" key="1">
    <citation type="submission" date="2012-12" db="EMBL/GenBank/DDBJ databases">
        <authorList>
            <person name="Hellsten U."/>
            <person name="Grimwood J."/>
            <person name="Chapman J.A."/>
            <person name="Shapiro H."/>
            <person name="Aerts A."/>
            <person name="Otillar R.P."/>
            <person name="Terry A.Y."/>
            <person name="Boore J.L."/>
            <person name="Simakov O."/>
            <person name="Marletaz F."/>
            <person name="Cho S.-J."/>
            <person name="Edsinger-Gonzales E."/>
            <person name="Havlak P."/>
            <person name="Kuo D.-H."/>
            <person name="Larsson T."/>
            <person name="Lv J."/>
            <person name="Arendt D."/>
            <person name="Savage R."/>
            <person name="Osoegawa K."/>
            <person name="de Jong P."/>
            <person name="Lindberg D.R."/>
            <person name="Seaver E.C."/>
            <person name="Weisblat D.A."/>
            <person name="Putnam N.H."/>
            <person name="Grigoriev I.V."/>
            <person name="Rokhsar D.S."/>
        </authorList>
    </citation>
    <scope>NUCLEOTIDE SEQUENCE</scope>
</reference>
<reference evidence="9" key="3">
    <citation type="submission" date="2015-06" db="UniProtKB">
        <authorList>
            <consortium name="EnsemblMetazoa"/>
        </authorList>
    </citation>
    <scope>IDENTIFICATION</scope>
</reference>
<reference evidence="8 10" key="2">
    <citation type="journal article" date="2013" name="Nature">
        <title>Insights into bilaterian evolution from three spiralian genomes.</title>
        <authorList>
            <person name="Simakov O."/>
            <person name="Marletaz F."/>
            <person name="Cho S.J."/>
            <person name="Edsinger-Gonzales E."/>
            <person name="Havlak P."/>
            <person name="Hellsten U."/>
            <person name="Kuo D.H."/>
            <person name="Larsson T."/>
            <person name="Lv J."/>
            <person name="Arendt D."/>
            <person name="Savage R."/>
            <person name="Osoegawa K."/>
            <person name="de Jong P."/>
            <person name="Grimwood J."/>
            <person name="Chapman J.A."/>
            <person name="Shapiro H."/>
            <person name="Aerts A."/>
            <person name="Otillar R.P."/>
            <person name="Terry A.Y."/>
            <person name="Boore J.L."/>
            <person name="Grigoriev I.V."/>
            <person name="Lindberg D.R."/>
            <person name="Seaver E.C."/>
            <person name="Weisblat D.A."/>
            <person name="Putnam N.H."/>
            <person name="Rokhsar D.S."/>
        </authorList>
    </citation>
    <scope>NUCLEOTIDE SEQUENCE</scope>
</reference>
<dbReference type="InterPro" id="IPR013949">
    <property type="entry name" value="Utp6"/>
</dbReference>
<keyword evidence="10" id="KW-1185">Reference proteome</keyword>
<dbReference type="GeneID" id="20210746"/>
<dbReference type="AlphaFoldDB" id="T1FPJ9"/>
<dbReference type="CTD" id="20210746"/>
<evidence type="ECO:0000256" key="3">
    <source>
        <dbReference type="ARBA" id="ARBA00022552"/>
    </source>
</evidence>
<evidence type="ECO:0000256" key="4">
    <source>
        <dbReference type="ARBA" id="ARBA00022737"/>
    </source>
</evidence>
<dbReference type="InParanoid" id="T1FPJ9"/>
<dbReference type="OMA" id="HARNENL"/>
<dbReference type="HOGENOM" id="CLU_058173_0_0_1"/>
<dbReference type="Gene3D" id="1.25.40.10">
    <property type="entry name" value="Tetratricopeptide repeat domain"/>
    <property type="match status" value="1"/>
</dbReference>
<protein>
    <recommendedName>
        <fullName evidence="7">U3 small nucleolar RNA-associated protein 6 N-terminal domain-containing protein</fullName>
    </recommendedName>
</protein>
<dbReference type="PANTHER" id="PTHR23271">
    <property type="entry name" value="HEPATOCELLULAR CARCINOMA-ASSOCIATED ANTIGEN 66"/>
    <property type="match status" value="1"/>
</dbReference>
<evidence type="ECO:0000313" key="10">
    <source>
        <dbReference type="Proteomes" id="UP000015101"/>
    </source>
</evidence>
<keyword evidence="5" id="KW-0539">Nucleus</keyword>
<feature type="compositionally biased region" description="Acidic residues" evidence="6">
    <location>
        <begin position="225"/>
        <end position="239"/>
    </location>
</feature>
<gene>
    <name evidence="9" type="primary">20210746</name>
    <name evidence="8" type="ORF">HELRODRAFT_188019</name>
</gene>
<accession>T1FPJ9</accession>
<dbReference type="STRING" id="6412.T1FPJ9"/>
<dbReference type="RefSeq" id="XP_009009589.1">
    <property type="nucleotide sequence ID" value="XM_009011341.1"/>
</dbReference>
<evidence type="ECO:0000256" key="1">
    <source>
        <dbReference type="ARBA" id="ARBA00004604"/>
    </source>
</evidence>
<dbReference type="Proteomes" id="UP000015101">
    <property type="component" value="Unassembled WGS sequence"/>
</dbReference>
<keyword evidence="3" id="KW-0698">rRNA processing</keyword>
<evidence type="ECO:0000313" key="8">
    <source>
        <dbReference type="EMBL" id="ESO12869.1"/>
    </source>
</evidence>
<evidence type="ECO:0000259" key="7">
    <source>
        <dbReference type="Pfam" id="PF08640"/>
    </source>
</evidence>
<dbReference type="Pfam" id="PF08640">
    <property type="entry name" value="U3_assoc_6"/>
    <property type="match status" value="1"/>
</dbReference>
<dbReference type="GO" id="GO:0030515">
    <property type="term" value="F:snoRNA binding"/>
    <property type="evidence" value="ECO:0007669"/>
    <property type="project" value="InterPro"/>
</dbReference>
<evidence type="ECO:0000313" key="9">
    <source>
        <dbReference type="EnsemblMetazoa" id="HelroP188019"/>
    </source>
</evidence>
<evidence type="ECO:0000256" key="5">
    <source>
        <dbReference type="ARBA" id="ARBA00023242"/>
    </source>
</evidence>
<sequence length="375" mass="42904">MSEFAERMVQKMLPELNKMRDLKLFTTVEVSKILKKRRAHEYKTKRKIKQLKDHLQYIDYEIMVMELIKKRRKMMNCHTNKRDIEVPIIKRIHRLFQTASIKFSGCVEVFLKHIEFCIKMNEKITISVLFTQALKLHARNENLWIMAAKHEMERINSMAGARNLFHRSLRFNPHSKKLYLEYFKMELLNAEKLRKRRELLLGDGADNDATTAAAVADNDATASNNDDDDAAAAASDDDKDAGGGKDEEDSNSNIMNGSVAFVVFQEAVKEFPGDVSLYMEFIDVCHLFDFARWIEDAIYTHLSADTDLSTNDAAQVVVACRKLTEIAHKLDGSGEVILSRESKAAAVESAIEDSWNSFNDSLKELNTIKMGDILR</sequence>
<organism evidence="9 10">
    <name type="scientific">Helobdella robusta</name>
    <name type="common">Californian leech</name>
    <dbReference type="NCBI Taxonomy" id="6412"/>
    <lineage>
        <taxon>Eukaryota</taxon>
        <taxon>Metazoa</taxon>
        <taxon>Spiralia</taxon>
        <taxon>Lophotrochozoa</taxon>
        <taxon>Annelida</taxon>
        <taxon>Clitellata</taxon>
        <taxon>Hirudinea</taxon>
        <taxon>Rhynchobdellida</taxon>
        <taxon>Glossiphoniidae</taxon>
        <taxon>Helobdella</taxon>
    </lineage>
</organism>
<dbReference type="GO" id="GO:0000462">
    <property type="term" value="P:maturation of SSU-rRNA from tricistronic rRNA transcript (SSU-rRNA, 5.8S rRNA, LSU-rRNA)"/>
    <property type="evidence" value="ECO:0007669"/>
    <property type="project" value="InterPro"/>
</dbReference>
<dbReference type="SUPFAM" id="SSF48452">
    <property type="entry name" value="TPR-like"/>
    <property type="match status" value="1"/>
</dbReference>
<dbReference type="InterPro" id="IPR055347">
    <property type="entry name" value="UTP6_N"/>
</dbReference>
<dbReference type="EMBL" id="KB095811">
    <property type="protein sequence ID" value="ESO12869.1"/>
    <property type="molecule type" value="Genomic_DNA"/>
</dbReference>
<comment type="similarity">
    <text evidence="2">Belongs to the UTP6 family.</text>
</comment>
<dbReference type="KEGG" id="hro:HELRODRAFT_188019"/>
<dbReference type="GO" id="GO:0005730">
    <property type="term" value="C:nucleolus"/>
    <property type="evidence" value="ECO:0007669"/>
    <property type="project" value="UniProtKB-SubCell"/>
</dbReference>
<dbReference type="SMART" id="SM00386">
    <property type="entry name" value="HAT"/>
    <property type="match status" value="2"/>
</dbReference>
<dbReference type="PANTHER" id="PTHR23271:SF1">
    <property type="entry name" value="U3 SMALL NUCLEOLAR RNA-ASSOCIATED PROTEIN 6 HOMOLOG"/>
    <property type="match status" value="1"/>
</dbReference>
<evidence type="ECO:0000256" key="2">
    <source>
        <dbReference type="ARBA" id="ARBA00010734"/>
    </source>
</evidence>
<proteinExistence type="inferred from homology"/>
<dbReference type="InterPro" id="IPR003107">
    <property type="entry name" value="HAT"/>
</dbReference>
<dbReference type="EMBL" id="AMQM01000254">
    <property type="status" value="NOT_ANNOTATED_CDS"/>
    <property type="molecule type" value="Genomic_DNA"/>
</dbReference>
<comment type="subcellular location">
    <subcellularLocation>
        <location evidence="1">Nucleus</location>
        <location evidence="1">Nucleolus</location>
    </subcellularLocation>
</comment>
<dbReference type="EnsemblMetazoa" id="HelroT188019">
    <property type="protein sequence ID" value="HelroP188019"/>
    <property type="gene ID" value="HelroG188019"/>
</dbReference>
<feature type="domain" description="U3 small nucleolar RNA-associated protein 6 N-terminal" evidence="7">
    <location>
        <begin position="10"/>
        <end position="91"/>
    </location>
</feature>
<name>T1FPJ9_HELRO</name>
<evidence type="ECO:0000256" key="6">
    <source>
        <dbReference type="SAM" id="MobiDB-lite"/>
    </source>
</evidence>
<dbReference type="InterPro" id="IPR011990">
    <property type="entry name" value="TPR-like_helical_dom_sf"/>
</dbReference>
<dbReference type="eggNOG" id="KOG2396">
    <property type="taxonomic scope" value="Eukaryota"/>
</dbReference>